<gene>
    <name evidence="2" type="ORF">EIP91_005630</name>
</gene>
<accession>A0A4R0R790</accession>
<name>A0A4R0R790_9APHY</name>
<reference evidence="2 3" key="1">
    <citation type="submission" date="2018-11" db="EMBL/GenBank/DDBJ databases">
        <title>Genome assembly of Steccherinum ochraceum LE-BIN_3174, the white-rot fungus of the Steccherinaceae family (The Residual Polyporoid clade, Polyporales, Basidiomycota).</title>
        <authorList>
            <person name="Fedorova T.V."/>
            <person name="Glazunova O.A."/>
            <person name="Landesman E.O."/>
            <person name="Moiseenko K.V."/>
            <person name="Psurtseva N.V."/>
            <person name="Savinova O.S."/>
            <person name="Shakhova N.V."/>
            <person name="Tyazhelova T.V."/>
            <person name="Vasina D.V."/>
        </authorList>
    </citation>
    <scope>NUCLEOTIDE SEQUENCE [LARGE SCALE GENOMIC DNA]</scope>
    <source>
        <strain evidence="2 3">LE-BIN_3174</strain>
    </source>
</reference>
<dbReference type="EMBL" id="RWJN01000304">
    <property type="protein sequence ID" value="TCD63352.1"/>
    <property type="molecule type" value="Genomic_DNA"/>
</dbReference>
<comment type="caution">
    <text evidence="2">The sequence shown here is derived from an EMBL/GenBank/DDBJ whole genome shotgun (WGS) entry which is preliminary data.</text>
</comment>
<feature type="compositionally biased region" description="Basic and acidic residues" evidence="1">
    <location>
        <begin position="135"/>
        <end position="145"/>
    </location>
</feature>
<dbReference type="OrthoDB" id="3053003at2759"/>
<protein>
    <submittedName>
        <fullName evidence="2">Uncharacterized protein</fullName>
    </submittedName>
</protein>
<evidence type="ECO:0000313" key="3">
    <source>
        <dbReference type="Proteomes" id="UP000292702"/>
    </source>
</evidence>
<keyword evidence="3" id="KW-1185">Reference proteome</keyword>
<proteinExistence type="predicted"/>
<feature type="compositionally biased region" description="Polar residues" evidence="1">
    <location>
        <begin position="306"/>
        <end position="321"/>
    </location>
</feature>
<feature type="compositionally biased region" description="Low complexity" evidence="1">
    <location>
        <begin position="267"/>
        <end position="282"/>
    </location>
</feature>
<organism evidence="2 3">
    <name type="scientific">Steccherinum ochraceum</name>
    <dbReference type="NCBI Taxonomy" id="92696"/>
    <lineage>
        <taxon>Eukaryota</taxon>
        <taxon>Fungi</taxon>
        <taxon>Dikarya</taxon>
        <taxon>Basidiomycota</taxon>
        <taxon>Agaricomycotina</taxon>
        <taxon>Agaricomycetes</taxon>
        <taxon>Polyporales</taxon>
        <taxon>Steccherinaceae</taxon>
        <taxon>Steccherinum</taxon>
    </lineage>
</organism>
<dbReference type="AlphaFoldDB" id="A0A4R0R790"/>
<evidence type="ECO:0000313" key="2">
    <source>
        <dbReference type="EMBL" id="TCD63352.1"/>
    </source>
</evidence>
<feature type="region of interest" description="Disordered" evidence="1">
    <location>
        <begin position="135"/>
        <end position="159"/>
    </location>
</feature>
<sequence>LHSLTSYRLNAWTTSLAAVWHNWTDYKGMKTTRKINAWVDGTDRKLINMQEFILALCQYPGIIPTACNPLSVLLMTTLDAFLTAWRTWLRPSLVECDVPQVEDWDPEGIYRHLMSVSDETEVSEKAEANNMAACRDDLGKPHPDMDAEGGDPATKKPSRPPPLFFNVGWKNIPLPLQTIIFQSWRFANIKLDQSRYAHRPKLAGKERKTMRDMPSKEEELGRIYPPPLRLCPCLSLANDSYAPVHVEVCVAAFTSIINRTFRNPDRSGSSSSSSPFTSSSPTATIFPHASHAVGLAQRRHFPPPSTSHCNHLVTTHSLQRH</sequence>
<evidence type="ECO:0000256" key="1">
    <source>
        <dbReference type="SAM" id="MobiDB-lite"/>
    </source>
</evidence>
<feature type="non-terminal residue" evidence="2">
    <location>
        <position position="1"/>
    </location>
</feature>
<feature type="region of interest" description="Disordered" evidence="1">
    <location>
        <begin position="263"/>
        <end position="283"/>
    </location>
</feature>
<dbReference type="Proteomes" id="UP000292702">
    <property type="component" value="Unassembled WGS sequence"/>
</dbReference>
<feature type="region of interest" description="Disordered" evidence="1">
    <location>
        <begin position="298"/>
        <end position="321"/>
    </location>
</feature>